<evidence type="ECO:0000256" key="2">
    <source>
        <dbReference type="HAMAP-Rule" id="MF_00612"/>
    </source>
</evidence>
<dbReference type="InterPro" id="IPR004027">
    <property type="entry name" value="SEC_C_motif"/>
</dbReference>
<dbReference type="Pfam" id="PF02810">
    <property type="entry name" value="SEC-C"/>
    <property type="match status" value="1"/>
</dbReference>
<evidence type="ECO:0000256" key="1">
    <source>
        <dbReference type="ARBA" id="ARBA00010839"/>
    </source>
</evidence>
<dbReference type="Proteomes" id="UP000730482">
    <property type="component" value="Unassembled WGS sequence"/>
</dbReference>
<dbReference type="Pfam" id="PF17775">
    <property type="entry name" value="YchJ_M-like"/>
    <property type="match status" value="1"/>
</dbReference>
<organism evidence="4 5">
    <name type="scientific">Catenulispora pinistramenti</name>
    <dbReference type="NCBI Taxonomy" id="2705254"/>
    <lineage>
        <taxon>Bacteria</taxon>
        <taxon>Bacillati</taxon>
        <taxon>Actinomycetota</taxon>
        <taxon>Actinomycetes</taxon>
        <taxon>Catenulisporales</taxon>
        <taxon>Catenulisporaceae</taxon>
        <taxon>Catenulispora</taxon>
    </lineage>
</organism>
<evidence type="ECO:0000313" key="4">
    <source>
        <dbReference type="EMBL" id="MBS2553434.1"/>
    </source>
</evidence>
<protein>
    <recommendedName>
        <fullName evidence="2">UPF0225 protein KGQ19_41935</fullName>
    </recommendedName>
</protein>
<dbReference type="InterPro" id="IPR032710">
    <property type="entry name" value="NTF2-like_dom_sf"/>
</dbReference>
<name>A0ABS5L541_9ACTN</name>
<keyword evidence="5" id="KW-1185">Reference proteome</keyword>
<proteinExistence type="inferred from homology"/>
<sequence>MPRRERRTGSAKAIPTTCPCGTGKPYADCCGALHSGQVAAATAEQLMRSRYSAFAVQDGAYLLKSHHSSTRPKVTDFEPKLRWTGLEIVGTTGGSAFHTEGTVEFIAHYTESGHDGSMRENSSFVREDGNWVYLSAF</sequence>
<dbReference type="EMBL" id="JAAFYZ010000253">
    <property type="protein sequence ID" value="MBS2553434.1"/>
    <property type="molecule type" value="Genomic_DNA"/>
</dbReference>
<accession>A0ABS5L541</accession>
<dbReference type="SUPFAM" id="SSF54427">
    <property type="entry name" value="NTF2-like"/>
    <property type="match status" value="1"/>
</dbReference>
<dbReference type="RefSeq" id="WP_212019980.1">
    <property type="nucleotide sequence ID" value="NZ_JAAFYZ010000253.1"/>
</dbReference>
<evidence type="ECO:0000313" key="5">
    <source>
        <dbReference type="Proteomes" id="UP000730482"/>
    </source>
</evidence>
<comment type="caution">
    <text evidence="4">The sequence shown here is derived from an EMBL/GenBank/DDBJ whole genome shotgun (WGS) entry which is preliminary data.</text>
</comment>
<dbReference type="PANTHER" id="PTHR33747:SF1">
    <property type="entry name" value="ADENYLATE CYCLASE-ASSOCIATED CAP C-TERMINAL DOMAIN-CONTAINING PROTEIN"/>
    <property type="match status" value="1"/>
</dbReference>
<comment type="similarity">
    <text evidence="1 2">Belongs to the UPF0225 family.</text>
</comment>
<dbReference type="PANTHER" id="PTHR33747">
    <property type="entry name" value="UPF0225 PROTEIN SCO1677"/>
    <property type="match status" value="1"/>
</dbReference>
<dbReference type="InterPro" id="IPR023006">
    <property type="entry name" value="YchJ-like"/>
</dbReference>
<dbReference type="InterPro" id="IPR048469">
    <property type="entry name" value="YchJ-like_M"/>
</dbReference>
<gene>
    <name evidence="4" type="ORF">KGQ19_41935</name>
</gene>
<feature type="domain" description="YchJ-like middle NTF2-like" evidence="3">
    <location>
        <begin position="42"/>
        <end position="135"/>
    </location>
</feature>
<dbReference type="Gene3D" id="3.10.450.50">
    <property type="match status" value="1"/>
</dbReference>
<reference evidence="4 5" key="1">
    <citation type="submission" date="2020-02" db="EMBL/GenBank/DDBJ databases">
        <title>Acidophilic actinobacteria isolated from forest soil.</title>
        <authorList>
            <person name="Golinska P."/>
        </authorList>
    </citation>
    <scope>NUCLEOTIDE SEQUENCE [LARGE SCALE GENOMIC DNA]</scope>
    <source>
        <strain evidence="4 5">NL8</strain>
    </source>
</reference>
<dbReference type="HAMAP" id="MF_00612">
    <property type="entry name" value="UPF0225"/>
    <property type="match status" value="1"/>
</dbReference>
<evidence type="ECO:0000259" key="3">
    <source>
        <dbReference type="Pfam" id="PF17775"/>
    </source>
</evidence>